<dbReference type="GeneID" id="93509683"/>
<feature type="transmembrane region" description="Helical" evidence="2">
    <location>
        <begin position="42"/>
        <end position="61"/>
    </location>
</feature>
<feature type="transmembrane region" description="Helical" evidence="2">
    <location>
        <begin position="12"/>
        <end position="30"/>
    </location>
</feature>
<proteinExistence type="predicted"/>
<accession>A0ABW7TQE1</accession>
<keyword evidence="2" id="KW-1133">Transmembrane helix</keyword>
<protein>
    <recommendedName>
        <fullName evidence="5">Integral membrane protein</fullName>
    </recommendedName>
</protein>
<feature type="region of interest" description="Disordered" evidence="1">
    <location>
        <begin position="135"/>
        <end position="160"/>
    </location>
</feature>
<comment type="caution">
    <text evidence="3">The sequence shown here is derived from an EMBL/GenBank/DDBJ whole genome shotgun (WGS) entry which is preliminary data.</text>
</comment>
<dbReference type="Proteomes" id="UP001611263">
    <property type="component" value="Unassembled WGS sequence"/>
</dbReference>
<gene>
    <name evidence="3" type="ORF">ACH4WX_21230</name>
</gene>
<organism evidence="3 4">
    <name type="scientific">Nocardia carnea</name>
    <dbReference type="NCBI Taxonomy" id="37328"/>
    <lineage>
        <taxon>Bacteria</taxon>
        <taxon>Bacillati</taxon>
        <taxon>Actinomycetota</taxon>
        <taxon>Actinomycetes</taxon>
        <taxon>Mycobacteriales</taxon>
        <taxon>Nocardiaceae</taxon>
        <taxon>Nocardia</taxon>
    </lineage>
</organism>
<evidence type="ECO:0008006" key="5">
    <source>
        <dbReference type="Google" id="ProtNLM"/>
    </source>
</evidence>
<dbReference type="RefSeq" id="WP_063820623.1">
    <property type="nucleotide sequence ID" value="NZ_JBIRUQ010000005.1"/>
</dbReference>
<keyword evidence="4" id="KW-1185">Reference proteome</keyword>
<evidence type="ECO:0000256" key="1">
    <source>
        <dbReference type="SAM" id="MobiDB-lite"/>
    </source>
</evidence>
<feature type="compositionally biased region" description="Polar residues" evidence="1">
    <location>
        <begin position="151"/>
        <end position="160"/>
    </location>
</feature>
<evidence type="ECO:0000256" key="2">
    <source>
        <dbReference type="SAM" id="Phobius"/>
    </source>
</evidence>
<name>A0ABW7TQE1_9NOCA</name>
<evidence type="ECO:0000313" key="3">
    <source>
        <dbReference type="EMBL" id="MFI1463248.1"/>
    </source>
</evidence>
<feature type="transmembrane region" description="Helical" evidence="2">
    <location>
        <begin position="109"/>
        <end position="129"/>
    </location>
</feature>
<feature type="transmembrane region" description="Helical" evidence="2">
    <location>
        <begin position="82"/>
        <end position="103"/>
    </location>
</feature>
<dbReference type="EMBL" id="JBIRUQ010000005">
    <property type="protein sequence ID" value="MFI1463248.1"/>
    <property type="molecule type" value="Genomic_DNA"/>
</dbReference>
<evidence type="ECO:0000313" key="4">
    <source>
        <dbReference type="Proteomes" id="UP001611263"/>
    </source>
</evidence>
<sequence>MNWNKRTRQTHRVVAIAFVATVVVTVAVMAAQGPVRVSYLPLPPLALLLFSGLYLYVRPYVGKPTAETGPRRARVRSTGVRALHRSAAAFFVVSIAVTTATLALQGPMWVSYLPLAPLVVLLGSGLFMLTRPSASRRTGAGDEDGAIGRQSAVTRSSATQ</sequence>
<keyword evidence="2" id="KW-0472">Membrane</keyword>
<keyword evidence="2" id="KW-0812">Transmembrane</keyword>
<reference evidence="3 4" key="1">
    <citation type="submission" date="2024-10" db="EMBL/GenBank/DDBJ databases">
        <title>The Natural Products Discovery Center: Release of the First 8490 Sequenced Strains for Exploring Actinobacteria Biosynthetic Diversity.</title>
        <authorList>
            <person name="Kalkreuter E."/>
            <person name="Kautsar S.A."/>
            <person name="Yang D."/>
            <person name="Bader C.D."/>
            <person name="Teijaro C.N."/>
            <person name="Fluegel L."/>
            <person name="Davis C.M."/>
            <person name="Simpson J.R."/>
            <person name="Lauterbach L."/>
            <person name="Steele A.D."/>
            <person name="Gui C."/>
            <person name="Meng S."/>
            <person name="Li G."/>
            <person name="Viehrig K."/>
            <person name="Ye F."/>
            <person name="Su P."/>
            <person name="Kiefer A.F."/>
            <person name="Nichols A."/>
            <person name="Cepeda A.J."/>
            <person name="Yan W."/>
            <person name="Fan B."/>
            <person name="Jiang Y."/>
            <person name="Adhikari A."/>
            <person name="Zheng C.-J."/>
            <person name="Schuster L."/>
            <person name="Cowan T.M."/>
            <person name="Smanski M.J."/>
            <person name="Chevrette M.G."/>
            <person name="De Carvalho L.P.S."/>
            <person name="Shen B."/>
        </authorList>
    </citation>
    <scope>NUCLEOTIDE SEQUENCE [LARGE SCALE GENOMIC DNA]</scope>
    <source>
        <strain evidence="3 4">NPDC020568</strain>
    </source>
</reference>